<organism evidence="2 3">
    <name type="scientific">Acetobacter orleanensis</name>
    <dbReference type="NCBI Taxonomy" id="104099"/>
    <lineage>
        <taxon>Bacteria</taxon>
        <taxon>Pseudomonadati</taxon>
        <taxon>Pseudomonadota</taxon>
        <taxon>Alphaproteobacteria</taxon>
        <taxon>Acetobacterales</taxon>
        <taxon>Acetobacteraceae</taxon>
        <taxon>Acetobacter</taxon>
    </lineage>
</organism>
<dbReference type="AlphaFoldDB" id="A0A4Y3TPD3"/>
<name>A0A4Y3TPD3_9PROT</name>
<proteinExistence type="predicted"/>
<reference evidence="2 3" key="1">
    <citation type="submission" date="2019-06" db="EMBL/GenBank/DDBJ databases">
        <title>Whole genome shotgun sequence of Acetobacter orleanensis NBRC 13752.</title>
        <authorList>
            <person name="Hosoyama A."/>
            <person name="Uohara A."/>
            <person name="Ohji S."/>
            <person name="Ichikawa N."/>
        </authorList>
    </citation>
    <scope>NUCLEOTIDE SEQUENCE [LARGE SCALE GENOMIC DNA]</scope>
    <source>
        <strain evidence="2 3">NBRC 13752</strain>
    </source>
</reference>
<gene>
    <name evidence="2" type="ORF">AOR01nite_20800</name>
</gene>
<keyword evidence="1" id="KW-0732">Signal</keyword>
<evidence type="ECO:0000313" key="2">
    <source>
        <dbReference type="EMBL" id="GEB83603.1"/>
    </source>
</evidence>
<evidence type="ECO:0000256" key="1">
    <source>
        <dbReference type="SAM" id="SignalP"/>
    </source>
</evidence>
<dbReference type="RefSeq" id="WP_048837079.1">
    <property type="nucleotide sequence ID" value="NZ_BJMU01000014.1"/>
</dbReference>
<feature type="chain" id="PRO_5021192741" description="Ricin B lectin domain-containing protein" evidence="1">
    <location>
        <begin position="25"/>
        <end position="167"/>
    </location>
</feature>
<evidence type="ECO:0008006" key="4">
    <source>
        <dbReference type="Google" id="ProtNLM"/>
    </source>
</evidence>
<dbReference type="Proteomes" id="UP000317617">
    <property type="component" value="Unassembled WGS sequence"/>
</dbReference>
<dbReference type="EMBL" id="BJMU01000014">
    <property type="protein sequence ID" value="GEB83603.1"/>
    <property type="molecule type" value="Genomic_DNA"/>
</dbReference>
<accession>A0A4Y3TPD3</accession>
<sequence>MTRKMITLSLMLCAASGLVSTAQAQDAGTAFHELKSYPGSDLPVATAKDDAVLRHVPDLEKTAHGYKNVCGNRNRIGVLHLDLGGVLQGATVTYDPDSCWGQTGGELTVLDRDNRVVWHNGAVDITVLSTTQDGVHDLSFGQPGSTQPVWRWDGPTHQYKFLRTFHG</sequence>
<feature type="signal peptide" evidence="1">
    <location>
        <begin position="1"/>
        <end position="24"/>
    </location>
</feature>
<comment type="caution">
    <text evidence="2">The sequence shown here is derived from an EMBL/GenBank/DDBJ whole genome shotgun (WGS) entry which is preliminary data.</text>
</comment>
<protein>
    <recommendedName>
        <fullName evidence="4">Ricin B lectin domain-containing protein</fullName>
    </recommendedName>
</protein>
<dbReference type="OrthoDB" id="7220357at2"/>
<evidence type="ECO:0000313" key="3">
    <source>
        <dbReference type="Proteomes" id="UP000317617"/>
    </source>
</evidence>
<dbReference type="STRING" id="104099.AD949_03835"/>
<keyword evidence="3" id="KW-1185">Reference proteome</keyword>